<keyword evidence="2" id="KW-1185">Reference proteome</keyword>
<protein>
    <submittedName>
        <fullName evidence="1">Uncharacterized protein</fullName>
    </submittedName>
</protein>
<sequence length="72" mass="8358">MNSHYQAQLEVLYFNYDRYDDEAIKLQKQVPDGTFKKVNIVSMTRNSFKVSAQGTYKVLYRFVGGRGQRDGS</sequence>
<proteinExistence type="predicted"/>
<gene>
    <name evidence="1" type="ORF">PIB30_069712</name>
</gene>
<dbReference type="EMBL" id="JASCZI010091392">
    <property type="protein sequence ID" value="MED6150164.1"/>
    <property type="molecule type" value="Genomic_DNA"/>
</dbReference>
<dbReference type="Proteomes" id="UP001341840">
    <property type="component" value="Unassembled WGS sequence"/>
</dbReference>
<evidence type="ECO:0000313" key="2">
    <source>
        <dbReference type="Proteomes" id="UP001341840"/>
    </source>
</evidence>
<accession>A0ABU6TNS1</accession>
<organism evidence="1 2">
    <name type="scientific">Stylosanthes scabra</name>
    <dbReference type="NCBI Taxonomy" id="79078"/>
    <lineage>
        <taxon>Eukaryota</taxon>
        <taxon>Viridiplantae</taxon>
        <taxon>Streptophyta</taxon>
        <taxon>Embryophyta</taxon>
        <taxon>Tracheophyta</taxon>
        <taxon>Spermatophyta</taxon>
        <taxon>Magnoliopsida</taxon>
        <taxon>eudicotyledons</taxon>
        <taxon>Gunneridae</taxon>
        <taxon>Pentapetalae</taxon>
        <taxon>rosids</taxon>
        <taxon>fabids</taxon>
        <taxon>Fabales</taxon>
        <taxon>Fabaceae</taxon>
        <taxon>Papilionoideae</taxon>
        <taxon>50 kb inversion clade</taxon>
        <taxon>dalbergioids sensu lato</taxon>
        <taxon>Dalbergieae</taxon>
        <taxon>Pterocarpus clade</taxon>
        <taxon>Stylosanthes</taxon>
    </lineage>
</organism>
<name>A0ABU6TNS1_9FABA</name>
<evidence type="ECO:0000313" key="1">
    <source>
        <dbReference type="EMBL" id="MED6150164.1"/>
    </source>
</evidence>
<comment type="caution">
    <text evidence="1">The sequence shown here is derived from an EMBL/GenBank/DDBJ whole genome shotgun (WGS) entry which is preliminary data.</text>
</comment>
<reference evidence="1 2" key="1">
    <citation type="journal article" date="2023" name="Plants (Basel)">
        <title>Bridging the Gap: Combining Genomics and Transcriptomics Approaches to Understand Stylosanthes scabra, an Orphan Legume from the Brazilian Caatinga.</title>
        <authorList>
            <person name="Ferreira-Neto J.R.C."/>
            <person name="da Silva M.D."/>
            <person name="Binneck E."/>
            <person name="de Melo N.F."/>
            <person name="da Silva R.H."/>
            <person name="de Melo A.L.T.M."/>
            <person name="Pandolfi V."/>
            <person name="Bustamante F.O."/>
            <person name="Brasileiro-Vidal A.C."/>
            <person name="Benko-Iseppon A.M."/>
        </authorList>
    </citation>
    <scope>NUCLEOTIDE SEQUENCE [LARGE SCALE GENOMIC DNA]</scope>
    <source>
        <tissue evidence="1">Leaves</tissue>
    </source>
</reference>